<gene>
    <name evidence="5" type="ORF">Airi02_066980</name>
</gene>
<evidence type="ECO:0000313" key="6">
    <source>
        <dbReference type="Proteomes" id="UP001165074"/>
    </source>
</evidence>
<name>A0A9W6S818_9ACTN</name>
<dbReference type="Pfam" id="PF09084">
    <property type="entry name" value="NMT1"/>
    <property type="match status" value="1"/>
</dbReference>
<dbReference type="Proteomes" id="UP001165074">
    <property type="component" value="Unassembled WGS sequence"/>
</dbReference>
<comment type="caution">
    <text evidence="5">The sequence shown here is derived from an EMBL/GenBank/DDBJ whole genome shotgun (WGS) entry which is preliminary data.</text>
</comment>
<accession>A0A9W6S818</accession>
<comment type="subcellular location">
    <subcellularLocation>
        <location evidence="1">Periplasm</location>
    </subcellularLocation>
</comment>
<dbReference type="CDD" id="cd13652">
    <property type="entry name" value="PBP2_ThiY_THI5_like_1"/>
    <property type="match status" value="1"/>
</dbReference>
<keyword evidence="3" id="KW-0732">Signal</keyword>
<dbReference type="PANTHER" id="PTHR30024">
    <property type="entry name" value="ALIPHATIC SULFONATES-BINDING PROTEIN-RELATED"/>
    <property type="match status" value="1"/>
</dbReference>
<reference evidence="5" key="1">
    <citation type="submission" date="2023-03" db="EMBL/GenBank/DDBJ databases">
        <title>Actinoallomurus iriomotensis NBRC 103684.</title>
        <authorList>
            <person name="Ichikawa N."/>
            <person name="Sato H."/>
            <person name="Tonouchi N."/>
        </authorList>
    </citation>
    <scope>NUCLEOTIDE SEQUENCE</scope>
    <source>
        <strain evidence="5">NBRC 103684</strain>
    </source>
</reference>
<evidence type="ECO:0000256" key="2">
    <source>
        <dbReference type="ARBA" id="ARBA00010742"/>
    </source>
</evidence>
<protein>
    <submittedName>
        <fullName evidence="5">Aliphatic sulfonate ABC transporter substrate-binding protein</fullName>
    </submittedName>
</protein>
<evidence type="ECO:0000259" key="4">
    <source>
        <dbReference type="Pfam" id="PF09084"/>
    </source>
</evidence>
<dbReference type="InterPro" id="IPR015168">
    <property type="entry name" value="SsuA/THI5"/>
</dbReference>
<dbReference type="EMBL" id="BSTK01000011">
    <property type="protein sequence ID" value="GLY88769.1"/>
    <property type="molecule type" value="Genomic_DNA"/>
</dbReference>
<keyword evidence="6" id="KW-1185">Reference proteome</keyword>
<feature type="domain" description="SsuA/THI5-like" evidence="4">
    <location>
        <begin position="67"/>
        <end position="283"/>
    </location>
</feature>
<dbReference type="SUPFAM" id="SSF53850">
    <property type="entry name" value="Periplasmic binding protein-like II"/>
    <property type="match status" value="1"/>
</dbReference>
<dbReference type="AlphaFoldDB" id="A0A9W6S818"/>
<dbReference type="GO" id="GO:0042597">
    <property type="term" value="C:periplasmic space"/>
    <property type="evidence" value="ECO:0007669"/>
    <property type="project" value="UniProtKB-SubCell"/>
</dbReference>
<evidence type="ECO:0000256" key="1">
    <source>
        <dbReference type="ARBA" id="ARBA00004418"/>
    </source>
</evidence>
<dbReference type="PANTHER" id="PTHR30024:SF47">
    <property type="entry name" value="TAURINE-BINDING PERIPLASMIC PROTEIN"/>
    <property type="match status" value="1"/>
</dbReference>
<proteinExistence type="inferred from homology"/>
<evidence type="ECO:0000313" key="5">
    <source>
        <dbReference type="EMBL" id="GLY88769.1"/>
    </source>
</evidence>
<sequence length="340" mass="35234">MPRIGRVDSRRQLTLSTDVLESTVTRIRAALAAASVLLLAACGSGQGSESSGKGPATVKVSVIPIVDVAPVYLGNQQGFFAEQGLKLQVETAQGGAAIVPAVVSGQVDFGFSNYTSLIIARSKGLPLKVVAPGNASTGVKGKDFGGVVVKSGSPIKSAKDLVGRRVAVNTLNNINDTTVRASIRAAGGDAKNVKFTELAFPDMQAALDKGNVDAIQVVEPFLTTALKGGGRLVASNYVDTAPNLTIAAYFTSQKTAASKPDLVKRFTAAMQKSLRYADANPDAVRKVLGTYTKIDPSVTGALTLPEYPAQVNGAGLRTLENLAAQDGLIAKTPDVKDLLP</sequence>
<comment type="similarity">
    <text evidence="2">Belongs to the bacterial solute-binding protein SsuA/TauA family.</text>
</comment>
<dbReference type="Gene3D" id="3.40.190.10">
    <property type="entry name" value="Periplasmic binding protein-like II"/>
    <property type="match status" value="2"/>
</dbReference>
<organism evidence="5 6">
    <name type="scientific">Actinoallomurus iriomotensis</name>
    <dbReference type="NCBI Taxonomy" id="478107"/>
    <lineage>
        <taxon>Bacteria</taxon>
        <taxon>Bacillati</taxon>
        <taxon>Actinomycetota</taxon>
        <taxon>Actinomycetes</taxon>
        <taxon>Streptosporangiales</taxon>
        <taxon>Thermomonosporaceae</taxon>
        <taxon>Actinoallomurus</taxon>
    </lineage>
</organism>
<evidence type="ECO:0000256" key="3">
    <source>
        <dbReference type="ARBA" id="ARBA00022729"/>
    </source>
</evidence>